<proteinExistence type="predicted"/>
<sequence>MQAQPSHIKTQFVQSPAGRLLPGSKEAQLEPSSQCQDPEYSEQSVVSFSAAVYGSQMEARLAGLTEFEELERLTPPFPSGSSGWGSSLRRRLCTDCKASSRHGR</sequence>
<dbReference type="AlphaFoldDB" id="A0AAW1PAJ8"/>
<reference evidence="2 3" key="1">
    <citation type="journal article" date="2024" name="Nat. Commun.">
        <title>Phylogenomics reveals the evolutionary origins of lichenization in chlorophyte algae.</title>
        <authorList>
            <person name="Puginier C."/>
            <person name="Libourel C."/>
            <person name="Otte J."/>
            <person name="Skaloud P."/>
            <person name="Haon M."/>
            <person name="Grisel S."/>
            <person name="Petersen M."/>
            <person name="Berrin J.G."/>
            <person name="Delaux P.M."/>
            <person name="Dal Grande F."/>
            <person name="Keller J."/>
        </authorList>
    </citation>
    <scope>NUCLEOTIDE SEQUENCE [LARGE SCALE GENOMIC DNA]</scope>
    <source>
        <strain evidence="2 3">SAG 2043</strain>
    </source>
</reference>
<gene>
    <name evidence="2" type="ORF">WJX72_000993</name>
</gene>
<evidence type="ECO:0000256" key="1">
    <source>
        <dbReference type="SAM" id="MobiDB-lite"/>
    </source>
</evidence>
<dbReference type="Proteomes" id="UP001489004">
    <property type="component" value="Unassembled WGS sequence"/>
</dbReference>
<feature type="compositionally biased region" description="Polar residues" evidence="1">
    <location>
        <begin position="1"/>
        <end position="14"/>
    </location>
</feature>
<organism evidence="2 3">
    <name type="scientific">[Myrmecia] bisecta</name>
    <dbReference type="NCBI Taxonomy" id="41462"/>
    <lineage>
        <taxon>Eukaryota</taxon>
        <taxon>Viridiplantae</taxon>
        <taxon>Chlorophyta</taxon>
        <taxon>core chlorophytes</taxon>
        <taxon>Trebouxiophyceae</taxon>
        <taxon>Trebouxiales</taxon>
        <taxon>Trebouxiaceae</taxon>
        <taxon>Myrmecia</taxon>
    </lineage>
</organism>
<evidence type="ECO:0000313" key="3">
    <source>
        <dbReference type="Proteomes" id="UP001489004"/>
    </source>
</evidence>
<feature type="region of interest" description="Disordered" evidence="1">
    <location>
        <begin position="1"/>
        <end position="40"/>
    </location>
</feature>
<keyword evidence="3" id="KW-1185">Reference proteome</keyword>
<protein>
    <submittedName>
        <fullName evidence="2">Uncharacterized protein</fullName>
    </submittedName>
</protein>
<feature type="compositionally biased region" description="Polar residues" evidence="1">
    <location>
        <begin position="30"/>
        <end position="40"/>
    </location>
</feature>
<evidence type="ECO:0000313" key="2">
    <source>
        <dbReference type="EMBL" id="KAK9806739.1"/>
    </source>
</evidence>
<comment type="caution">
    <text evidence="2">The sequence shown here is derived from an EMBL/GenBank/DDBJ whole genome shotgun (WGS) entry which is preliminary data.</text>
</comment>
<accession>A0AAW1PAJ8</accession>
<dbReference type="EMBL" id="JALJOR010000013">
    <property type="protein sequence ID" value="KAK9806739.1"/>
    <property type="molecule type" value="Genomic_DNA"/>
</dbReference>
<name>A0AAW1PAJ8_9CHLO</name>